<evidence type="ECO:0000256" key="3">
    <source>
        <dbReference type="ARBA" id="ARBA00022473"/>
    </source>
</evidence>
<dbReference type="InterPro" id="IPR000747">
    <property type="entry name" value="HD_engrailed"/>
</dbReference>
<dbReference type="GO" id="GO:0000981">
    <property type="term" value="F:DNA-binding transcription factor activity, RNA polymerase II-specific"/>
    <property type="evidence" value="ECO:0007669"/>
    <property type="project" value="InterPro"/>
</dbReference>
<feature type="domain" description="Homeobox" evidence="9">
    <location>
        <begin position="75"/>
        <end position="135"/>
    </location>
</feature>
<proteinExistence type="inferred from homology"/>
<keyword evidence="3" id="KW-0217">Developmental protein</keyword>
<comment type="subcellular location">
    <subcellularLocation>
        <location evidence="1 7 8">Nucleus</location>
    </subcellularLocation>
</comment>
<feature type="DNA-binding region" description="Homeobox" evidence="7">
    <location>
        <begin position="77"/>
        <end position="136"/>
    </location>
</feature>
<dbReference type="InterPro" id="IPR050720">
    <property type="entry name" value="Engrailed_Homeobox_TFs"/>
</dbReference>
<dbReference type="SUPFAM" id="SSF46689">
    <property type="entry name" value="Homeodomain-like"/>
    <property type="match status" value="1"/>
</dbReference>
<dbReference type="PRINTS" id="PR00024">
    <property type="entry name" value="HOMEOBOX"/>
</dbReference>
<name>A0A5K3F5Y6_MESCO</name>
<evidence type="ECO:0000313" key="10">
    <source>
        <dbReference type="WBParaSite" id="MCU_005205-RA"/>
    </source>
</evidence>
<evidence type="ECO:0000256" key="2">
    <source>
        <dbReference type="ARBA" id="ARBA00010896"/>
    </source>
</evidence>
<dbReference type="Pfam" id="PF10525">
    <property type="entry name" value="Engrail_1_C_sig"/>
    <property type="match status" value="1"/>
</dbReference>
<keyword evidence="6 7" id="KW-0539">Nucleus</keyword>
<accession>A0A5K3F5Y6</accession>
<sequence>GFFIADILRDTASYRKDTHQRTREVSQSSNAMFLPSRQKPVHLPLPAWIFCTRYSDRPSSGPRMRKLRRKGRTMATEKRPRTSFTVTQINRLAAEFDKNRYLNEVRRKNLARELNLKESQVKIWFQNKRAKAKKISGVRNSLAFYLLAEGLYNHSVRVERSPQED</sequence>
<dbReference type="GO" id="GO:0000978">
    <property type="term" value="F:RNA polymerase II cis-regulatory region sequence-specific DNA binding"/>
    <property type="evidence" value="ECO:0007669"/>
    <property type="project" value="TreeGrafter"/>
</dbReference>
<keyword evidence="4 7" id="KW-0238">DNA-binding</keyword>
<protein>
    <submittedName>
        <fullName evidence="10">Homeobox domain-containing protein</fullName>
    </submittedName>
</protein>
<organism evidence="10">
    <name type="scientific">Mesocestoides corti</name>
    <name type="common">Flatworm</name>
    <dbReference type="NCBI Taxonomy" id="53468"/>
    <lineage>
        <taxon>Eukaryota</taxon>
        <taxon>Metazoa</taxon>
        <taxon>Spiralia</taxon>
        <taxon>Lophotrochozoa</taxon>
        <taxon>Platyhelminthes</taxon>
        <taxon>Cestoda</taxon>
        <taxon>Eucestoda</taxon>
        <taxon>Cyclophyllidea</taxon>
        <taxon>Mesocestoididae</taxon>
        <taxon>Mesocestoides</taxon>
    </lineage>
</organism>
<dbReference type="InterPro" id="IPR020479">
    <property type="entry name" value="HD_metazoa"/>
</dbReference>
<dbReference type="PANTHER" id="PTHR24341">
    <property type="entry name" value="HOMEOBOX PROTEIN ENGRAILED"/>
    <property type="match status" value="1"/>
</dbReference>
<dbReference type="PROSITE" id="PS00027">
    <property type="entry name" value="HOMEOBOX_1"/>
    <property type="match status" value="1"/>
</dbReference>
<evidence type="ECO:0000256" key="4">
    <source>
        <dbReference type="ARBA" id="ARBA00023125"/>
    </source>
</evidence>
<evidence type="ECO:0000256" key="7">
    <source>
        <dbReference type="PROSITE-ProRule" id="PRU00108"/>
    </source>
</evidence>
<dbReference type="InterPro" id="IPR019549">
    <property type="entry name" value="Homeobox-engrailed_C-terminal"/>
</dbReference>
<dbReference type="InterPro" id="IPR009057">
    <property type="entry name" value="Homeodomain-like_sf"/>
</dbReference>
<keyword evidence="5 7" id="KW-0371">Homeobox</keyword>
<dbReference type="GO" id="GO:0030182">
    <property type="term" value="P:neuron differentiation"/>
    <property type="evidence" value="ECO:0007669"/>
    <property type="project" value="TreeGrafter"/>
</dbReference>
<evidence type="ECO:0000256" key="1">
    <source>
        <dbReference type="ARBA" id="ARBA00004123"/>
    </source>
</evidence>
<dbReference type="PRINTS" id="PR00026">
    <property type="entry name" value="ENGRAILED"/>
</dbReference>
<dbReference type="InterPro" id="IPR001356">
    <property type="entry name" value="HD"/>
</dbReference>
<evidence type="ECO:0000256" key="5">
    <source>
        <dbReference type="ARBA" id="ARBA00023155"/>
    </source>
</evidence>
<dbReference type="WBParaSite" id="MCU_005205-RA">
    <property type="protein sequence ID" value="MCU_005205-RA"/>
    <property type="gene ID" value="MCU_005205"/>
</dbReference>
<evidence type="ECO:0000256" key="8">
    <source>
        <dbReference type="RuleBase" id="RU000682"/>
    </source>
</evidence>
<comment type="similarity">
    <text evidence="2">Belongs to the engrailed homeobox family.</text>
</comment>
<dbReference type="PANTHER" id="PTHR24341:SF6">
    <property type="entry name" value="HOMEOBOX PROTEIN INVECTED"/>
    <property type="match status" value="1"/>
</dbReference>
<evidence type="ECO:0000259" key="9">
    <source>
        <dbReference type="PROSITE" id="PS50071"/>
    </source>
</evidence>
<dbReference type="InterPro" id="IPR017970">
    <property type="entry name" value="Homeobox_CS"/>
</dbReference>
<dbReference type="SMART" id="SM00389">
    <property type="entry name" value="HOX"/>
    <property type="match status" value="1"/>
</dbReference>
<dbReference type="AlphaFoldDB" id="A0A5K3F5Y6"/>
<dbReference type="CDD" id="cd00086">
    <property type="entry name" value="homeodomain"/>
    <property type="match status" value="1"/>
</dbReference>
<dbReference type="Gene3D" id="1.10.10.60">
    <property type="entry name" value="Homeodomain-like"/>
    <property type="match status" value="1"/>
</dbReference>
<evidence type="ECO:0000256" key="6">
    <source>
        <dbReference type="ARBA" id="ARBA00023242"/>
    </source>
</evidence>
<dbReference type="GO" id="GO:0005634">
    <property type="term" value="C:nucleus"/>
    <property type="evidence" value="ECO:0007669"/>
    <property type="project" value="UniProtKB-SubCell"/>
</dbReference>
<dbReference type="PROSITE" id="PS50071">
    <property type="entry name" value="HOMEOBOX_2"/>
    <property type="match status" value="1"/>
</dbReference>
<dbReference type="Pfam" id="PF00046">
    <property type="entry name" value="Homeodomain"/>
    <property type="match status" value="1"/>
</dbReference>
<reference evidence="10" key="1">
    <citation type="submission" date="2019-11" db="UniProtKB">
        <authorList>
            <consortium name="WormBaseParasite"/>
        </authorList>
    </citation>
    <scope>IDENTIFICATION</scope>
</reference>